<evidence type="ECO:0000259" key="5">
    <source>
        <dbReference type="PROSITE" id="PS51898"/>
    </source>
</evidence>
<evidence type="ECO:0000256" key="4">
    <source>
        <dbReference type="ARBA" id="ARBA00023172"/>
    </source>
</evidence>
<evidence type="ECO:0000313" key="7">
    <source>
        <dbReference type="Proteomes" id="UP000552241"/>
    </source>
</evidence>
<keyword evidence="7" id="KW-1185">Reference proteome</keyword>
<dbReference type="InterPro" id="IPR010998">
    <property type="entry name" value="Integrase_recombinase_N"/>
</dbReference>
<evidence type="ECO:0000256" key="2">
    <source>
        <dbReference type="ARBA" id="ARBA00022908"/>
    </source>
</evidence>
<comment type="caution">
    <text evidence="6">The sequence shown here is derived from an EMBL/GenBank/DDBJ whole genome shotgun (WGS) entry which is preliminary data.</text>
</comment>
<dbReference type="Gene3D" id="1.10.443.10">
    <property type="entry name" value="Intergrase catalytic core"/>
    <property type="match status" value="1"/>
</dbReference>
<proteinExistence type="inferred from homology"/>
<keyword evidence="3" id="KW-0238">DNA-binding</keyword>
<dbReference type="InterPro" id="IPR004107">
    <property type="entry name" value="Integrase_SAM-like_N"/>
</dbReference>
<dbReference type="PANTHER" id="PTHR30349:SF64">
    <property type="entry name" value="PROPHAGE INTEGRASE INTD-RELATED"/>
    <property type="match status" value="1"/>
</dbReference>
<dbReference type="Pfam" id="PF13495">
    <property type="entry name" value="Phage_int_SAM_4"/>
    <property type="match status" value="1"/>
</dbReference>
<organism evidence="6 7">
    <name type="scientific">Moheibacter lacus</name>
    <dbReference type="NCBI Taxonomy" id="2745851"/>
    <lineage>
        <taxon>Bacteria</taxon>
        <taxon>Pseudomonadati</taxon>
        <taxon>Bacteroidota</taxon>
        <taxon>Flavobacteriia</taxon>
        <taxon>Flavobacteriales</taxon>
        <taxon>Weeksellaceae</taxon>
        <taxon>Moheibacter</taxon>
    </lineage>
</organism>
<dbReference type="Gene3D" id="1.10.150.130">
    <property type="match status" value="1"/>
</dbReference>
<dbReference type="InterPro" id="IPR011010">
    <property type="entry name" value="DNA_brk_join_enz"/>
</dbReference>
<dbReference type="AlphaFoldDB" id="A0A838ZTD1"/>
<evidence type="ECO:0000256" key="1">
    <source>
        <dbReference type="ARBA" id="ARBA00008857"/>
    </source>
</evidence>
<keyword evidence="2" id="KW-0229">DNA integration</keyword>
<dbReference type="EMBL" id="JACDZE010000004">
    <property type="protein sequence ID" value="MBA5630236.1"/>
    <property type="molecule type" value="Genomic_DNA"/>
</dbReference>
<sequence>MDLSKFQFFPGVYKNQRVIWIVFSFDVAIKNELRQKLPYAKWSQSEKKWYVRDIPAVRETIGLAQNPISDRFLDKIHPVNQTAMLDFIDQLTLKSYSTNTIRTYCTEFCHLLALLKHQPVTELSPERLKSYFLYCAKQEAMKERKLNSNINAVKFYFEQVLHRPKMFFDIPRPKKPKSLPKMLTPREIKLLFDQVENKKHLLALQLCYGMGLRVSEVVNLKLEHINSKEKIVNIISAKGKKDRNVPLPSSIIPLMRNYYFEYHPKEYLFEGQYGGPYSKQAVQSIFRKAMRKAKIYKKIGVHGLRHSYATHLLQQGTDIRFIQELLGHHNIKTTMAYTHVAPGELQKVKSPLDNLKN</sequence>
<comment type="similarity">
    <text evidence="1">Belongs to the 'phage' integrase family.</text>
</comment>
<keyword evidence="4" id="KW-0233">DNA recombination</keyword>
<dbReference type="Proteomes" id="UP000552241">
    <property type="component" value="Unassembled WGS sequence"/>
</dbReference>
<dbReference type="RefSeq" id="WP_182043844.1">
    <property type="nucleotide sequence ID" value="NZ_JACDZE010000004.1"/>
</dbReference>
<dbReference type="InterPro" id="IPR013762">
    <property type="entry name" value="Integrase-like_cat_sf"/>
</dbReference>
<dbReference type="PROSITE" id="PS51898">
    <property type="entry name" value="TYR_RECOMBINASE"/>
    <property type="match status" value="1"/>
</dbReference>
<dbReference type="GO" id="GO:0006310">
    <property type="term" value="P:DNA recombination"/>
    <property type="evidence" value="ECO:0007669"/>
    <property type="project" value="UniProtKB-KW"/>
</dbReference>
<feature type="domain" description="Tyr recombinase" evidence="5">
    <location>
        <begin position="178"/>
        <end position="350"/>
    </location>
</feature>
<dbReference type="GO" id="GO:0015074">
    <property type="term" value="P:DNA integration"/>
    <property type="evidence" value="ECO:0007669"/>
    <property type="project" value="UniProtKB-KW"/>
</dbReference>
<accession>A0A838ZTD1</accession>
<dbReference type="Pfam" id="PF00589">
    <property type="entry name" value="Phage_integrase"/>
    <property type="match status" value="1"/>
</dbReference>
<evidence type="ECO:0000313" key="6">
    <source>
        <dbReference type="EMBL" id="MBA5630236.1"/>
    </source>
</evidence>
<name>A0A838ZTD1_9FLAO</name>
<dbReference type="InterPro" id="IPR002104">
    <property type="entry name" value="Integrase_catalytic"/>
</dbReference>
<dbReference type="PANTHER" id="PTHR30349">
    <property type="entry name" value="PHAGE INTEGRASE-RELATED"/>
    <property type="match status" value="1"/>
</dbReference>
<protein>
    <submittedName>
        <fullName evidence="6">Tyrosine-type recombinase/integrase</fullName>
    </submittedName>
</protein>
<dbReference type="SUPFAM" id="SSF56349">
    <property type="entry name" value="DNA breaking-rejoining enzymes"/>
    <property type="match status" value="1"/>
</dbReference>
<reference evidence="6 7" key="1">
    <citation type="submission" date="2020-07" db="EMBL/GenBank/DDBJ databases">
        <title>Moheibacter lacus sp. nov., a member of the family Flavobacteriaceae isolated from freshwater lake sediment.</title>
        <authorList>
            <person name="Liu Y."/>
        </authorList>
    </citation>
    <scope>NUCLEOTIDE SEQUENCE [LARGE SCALE GENOMIC DNA]</scope>
    <source>
        <strain evidence="6 7">BDHS18</strain>
    </source>
</reference>
<dbReference type="InterPro" id="IPR050090">
    <property type="entry name" value="Tyrosine_recombinase_XerCD"/>
</dbReference>
<dbReference type="GO" id="GO:0003677">
    <property type="term" value="F:DNA binding"/>
    <property type="evidence" value="ECO:0007669"/>
    <property type="project" value="UniProtKB-KW"/>
</dbReference>
<evidence type="ECO:0000256" key="3">
    <source>
        <dbReference type="ARBA" id="ARBA00023125"/>
    </source>
</evidence>
<gene>
    <name evidence="6" type="ORF">HU137_10680</name>
</gene>